<dbReference type="HOGENOM" id="CLU_1164589_0_0_6"/>
<keyword evidence="1" id="KW-0732">Signal</keyword>
<dbReference type="eggNOG" id="ENOG5034760">
    <property type="taxonomic scope" value="Bacteria"/>
</dbReference>
<evidence type="ECO:0000313" key="3">
    <source>
        <dbReference type="Proteomes" id="UP000000238"/>
    </source>
</evidence>
<dbReference type="OrthoDB" id="9553967at2"/>
<feature type="signal peptide" evidence="1">
    <location>
        <begin position="1"/>
        <end position="24"/>
    </location>
</feature>
<protein>
    <submittedName>
        <fullName evidence="2">Uncharacterized protein</fullName>
    </submittedName>
</protein>
<gene>
    <name evidence="2" type="ordered locus">HCH_05151</name>
</gene>
<keyword evidence="3" id="KW-1185">Reference proteome</keyword>
<reference evidence="2 3" key="1">
    <citation type="journal article" date="2005" name="Nucleic Acids Res.">
        <title>Genomic blueprint of Hahella chejuensis, a marine microbe producing an algicidal agent.</title>
        <authorList>
            <person name="Jeong H."/>
            <person name="Yim J.H."/>
            <person name="Lee C."/>
            <person name="Choi S.-H."/>
            <person name="Park Y.K."/>
            <person name="Yoon S.H."/>
            <person name="Hur C.-G."/>
            <person name="Kang H.-Y."/>
            <person name="Kim D."/>
            <person name="Lee H.H."/>
            <person name="Park K.H."/>
            <person name="Park S.-H."/>
            <person name="Park H.-S."/>
            <person name="Lee H.K."/>
            <person name="Oh T.K."/>
            <person name="Kim J.F."/>
        </authorList>
    </citation>
    <scope>NUCLEOTIDE SEQUENCE [LARGE SCALE GENOMIC DNA]</scope>
    <source>
        <strain evidence="2 3">KCTC 2396</strain>
    </source>
</reference>
<evidence type="ECO:0000256" key="1">
    <source>
        <dbReference type="SAM" id="SignalP"/>
    </source>
</evidence>
<dbReference type="InterPro" id="IPR046505">
    <property type="entry name" value="DUF6683"/>
</dbReference>
<proteinExistence type="predicted"/>
<sequence>MRVPGILYSIFLPLLCLWGHTANASSEALDDIAGSMNSAFEMALSEVGDAASAAGGDKGAVPEKGAFFTPSKAVSAEIKEKMIAEMLKKAPADKEAELRAAFAEINILQLMGDAVKKDGYQANDLALAMAAWVTTSFSILNDQETNDAEDRAVWKQFRQVIATNPSLAELSDRDKQITAETLYWYSALAANDYQQAKAGTPGWKLDEVKDYVKRDLKARKIHPELVTISAEGGLVARK</sequence>
<name>Q2SBZ3_HAHCH</name>
<evidence type="ECO:0000313" key="2">
    <source>
        <dbReference type="EMBL" id="ABC31831.1"/>
    </source>
</evidence>
<dbReference type="EMBL" id="CP000155">
    <property type="protein sequence ID" value="ABC31831.1"/>
    <property type="molecule type" value="Genomic_DNA"/>
</dbReference>
<dbReference type="Proteomes" id="UP000000238">
    <property type="component" value="Chromosome"/>
</dbReference>
<dbReference type="AlphaFoldDB" id="Q2SBZ3"/>
<accession>Q2SBZ3</accession>
<dbReference type="STRING" id="349521.HCH_05151"/>
<dbReference type="Pfam" id="PF20388">
    <property type="entry name" value="DUF6683"/>
    <property type="match status" value="1"/>
</dbReference>
<dbReference type="RefSeq" id="WP_011398896.1">
    <property type="nucleotide sequence ID" value="NC_007645.1"/>
</dbReference>
<feature type="chain" id="PRO_5004215269" evidence="1">
    <location>
        <begin position="25"/>
        <end position="238"/>
    </location>
</feature>
<organism evidence="2 3">
    <name type="scientific">Hahella chejuensis (strain KCTC 2396)</name>
    <dbReference type="NCBI Taxonomy" id="349521"/>
    <lineage>
        <taxon>Bacteria</taxon>
        <taxon>Pseudomonadati</taxon>
        <taxon>Pseudomonadota</taxon>
        <taxon>Gammaproteobacteria</taxon>
        <taxon>Oceanospirillales</taxon>
        <taxon>Hahellaceae</taxon>
        <taxon>Hahella</taxon>
    </lineage>
</organism>
<dbReference type="KEGG" id="hch:HCH_05151"/>